<accession>A0A0A8Y3S7</accession>
<protein>
    <submittedName>
        <fullName evidence="1">Uncharacterized protein</fullName>
    </submittedName>
</protein>
<dbReference type="AlphaFoldDB" id="A0A0A8Y3S7"/>
<dbReference type="EMBL" id="GBRH01277950">
    <property type="protein sequence ID" value="JAD19945.1"/>
    <property type="molecule type" value="Transcribed_RNA"/>
</dbReference>
<sequence length="80" mass="8980">MFCIINSFWLKHTVILPPLHVLSRGHFADFHCTAVQPATLPLFVNTGIAAMVQLYEQAVQEVNAGNIPRRAEDDSSKQQF</sequence>
<name>A0A0A8Y3S7_ARUDO</name>
<reference evidence="1" key="1">
    <citation type="submission" date="2014-09" db="EMBL/GenBank/DDBJ databases">
        <authorList>
            <person name="Magalhaes I.L.F."/>
            <person name="Oliveira U."/>
            <person name="Santos F.R."/>
            <person name="Vidigal T.H.D.A."/>
            <person name="Brescovit A.D."/>
            <person name="Santos A.J."/>
        </authorList>
    </citation>
    <scope>NUCLEOTIDE SEQUENCE</scope>
    <source>
        <tissue evidence="1">Shoot tissue taken approximately 20 cm above the soil surface</tissue>
    </source>
</reference>
<organism evidence="1">
    <name type="scientific">Arundo donax</name>
    <name type="common">Giant reed</name>
    <name type="synonym">Donax arundinaceus</name>
    <dbReference type="NCBI Taxonomy" id="35708"/>
    <lineage>
        <taxon>Eukaryota</taxon>
        <taxon>Viridiplantae</taxon>
        <taxon>Streptophyta</taxon>
        <taxon>Embryophyta</taxon>
        <taxon>Tracheophyta</taxon>
        <taxon>Spermatophyta</taxon>
        <taxon>Magnoliopsida</taxon>
        <taxon>Liliopsida</taxon>
        <taxon>Poales</taxon>
        <taxon>Poaceae</taxon>
        <taxon>PACMAD clade</taxon>
        <taxon>Arundinoideae</taxon>
        <taxon>Arundineae</taxon>
        <taxon>Arundo</taxon>
    </lineage>
</organism>
<proteinExistence type="predicted"/>
<evidence type="ECO:0000313" key="1">
    <source>
        <dbReference type="EMBL" id="JAD19945.1"/>
    </source>
</evidence>
<reference evidence="1" key="2">
    <citation type="journal article" date="2015" name="Data Brief">
        <title>Shoot transcriptome of the giant reed, Arundo donax.</title>
        <authorList>
            <person name="Barrero R.A."/>
            <person name="Guerrero F.D."/>
            <person name="Moolhuijzen P."/>
            <person name="Goolsby J.A."/>
            <person name="Tidwell J."/>
            <person name="Bellgard S.E."/>
            <person name="Bellgard M.I."/>
        </authorList>
    </citation>
    <scope>NUCLEOTIDE SEQUENCE</scope>
    <source>
        <tissue evidence="1">Shoot tissue taken approximately 20 cm above the soil surface</tissue>
    </source>
</reference>